<dbReference type="InterPro" id="IPR020843">
    <property type="entry name" value="ER"/>
</dbReference>
<dbReference type="Proteomes" id="UP001500238">
    <property type="component" value="Unassembled WGS sequence"/>
</dbReference>
<dbReference type="InterPro" id="IPR011032">
    <property type="entry name" value="GroES-like_sf"/>
</dbReference>
<accession>A0ABN1HZM7</accession>
<proteinExistence type="predicted"/>
<reference evidence="3 4" key="1">
    <citation type="journal article" date="2019" name="Int. J. Syst. Evol. Microbiol.">
        <title>The Global Catalogue of Microorganisms (GCM) 10K type strain sequencing project: providing services to taxonomists for standard genome sequencing and annotation.</title>
        <authorList>
            <consortium name="The Broad Institute Genomics Platform"/>
            <consortium name="The Broad Institute Genome Sequencing Center for Infectious Disease"/>
            <person name="Wu L."/>
            <person name="Ma J."/>
        </authorList>
    </citation>
    <scope>NUCLEOTIDE SEQUENCE [LARGE SCALE GENOMIC DNA]</scope>
    <source>
        <strain evidence="3 4">JCM 14603</strain>
    </source>
</reference>
<dbReference type="Pfam" id="PF00107">
    <property type="entry name" value="ADH_zinc_N"/>
    <property type="match status" value="1"/>
</dbReference>
<evidence type="ECO:0000256" key="1">
    <source>
        <dbReference type="ARBA" id="ARBA00023002"/>
    </source>
</evidence>
<dbReference type="PANTHER" id="PTHR43401:SF3">
    <property type="entry name" value="L-GALACTONATE-5-DEHYDROGENASE"/>
    <property type="match status" value="1"/>
</dbReference>
<dbReference type="InterPro" id="IPR013154">
    <property type="entry name" value="ADH-like_N"/>
</dbReference>
<dbReference type="Gene3D" id="3.90.180.10">
    <property type="entry name" value="Medium-chain alcohol dehydrogenases, catalytic domain"/>
    <property type="match status" value="1"/>
</dbReference>
<dbReference type="PANTHER" id="PTHR43401">
    <property type="entry name" value="L-THREONINE 3-DEHYDROGENASE"/>
    <property type="match status" value="1"/>
</dbReference>
<comment type="caution">
    <text evidence="3">The sequence shown here is derived from an EMBL/GenBank/DDBJ whole genome shotgun (WGS) entry which is preliminary data.</text>
</comment>
<dbReference type="SMART" id="SM00829">
    <property type="entry name" value="PKS_ER"/>
    <property type="match status" value="1"/>
</dbReference>
<organism evidence="3 4">
    <name type="scientific">Sphingomonas insulae</name>
    <dbReference type="NCBI Taxonomy" id="424800"/>
    <lineage>
        <taxon>Bacteria</taxon>
        <taxon>Pseudomonadati</taxon>
        <taxon>Pseudomonadota</taxon>
        <taxon>Alphaproteobacteria</taxon>
        <taxon>Sphingomonadales</taxon>
        <taxon>Sphingomonadaceae</taxon>
        <taxon>Sphingomonas</taxon>
    </lineage>
</organism>
<dbReference type="InterPro" id="IPR036291">
    <property type="entry name" value="NAD(P)-bd_dom_sf"/>
</dbReference>
<evidence type="ECO:0000259" key="2">
    <source>
        <dbReference type="SMART" id="SM00829"/>
    </source>
</evidence>
<sequence>METVVCRTPGELVVQEVAEPQRRPSEVLLRIRRVGVCGTDYHIFRGTQPYLSYPRVMGHELAGKVVDCDEGSAFAPGQPVCVIPYLSCGQCVACRAGKPNCCARIAVLGVHRDGGLAEYLCIDEQFVVDATGLTLDAAAMVEFLAIGHHAVVRGSVAAGERLLVVGAGPIGMAVTLFAALAGASVTVLDGNAARARFCIEELGACASSDPGEGVAERLLTLSGGDMFDCVFDCTGSAAAMTTGFGYVAHGGRYVLVSVVSADITFSDPEFHKREMTLLGSRNATRDDFDAVIAAMRAGAVPIAAMHTHSAPLADLPSALPRWMEPQAGVIKAIVEV</sequence>
<evidence type="ECO:0000313" key="4">
    <source>
        <dbReference type="Proteomes" id="UP001500238"/>
    </source>
</evidence>
<protein>
    <submittedName>
        <fullName evidence="3">Zinc-binding alcohol dehydrogenase family protein</fullName>
    </submittedName>
</protein>
<name>A0ABN1HZM7_9SPHN</name>
<dbReference type="SUPFAM" id="SSF51735">
    <property type="entry name" value="NAD(P)-binding Rossmann-fold domains"/>
    <property type="match status" value="1"/>
</dbReference>
<gene>
    <name evidence="3" type="ORF">GCM10009102_29440</name>
</gene>
<keyword evidence="1" id="KW-0560">Oxidoreductase</keyword>
<dbReference type="CDD" id="cd08261">
    <property type="entry name" value="Zn_ADH7"/>
    <property type="match status" value="1"/>
</dbReference>
<dbReference type="Pfam" id="PF08240">
    <property type="entry name" value="ADH_N"/>
    <property type="match status" value="1"/>
</dbReference>
<dbReference type="InterPro" id="IPR050129">
    <property type="entry name" value="Zn_alcohol_dh"/>
</dbReference>
<keyword evidence="4" id="KW-1185">Reference proteome</keyword>
<feature type="domain" description="Enoyl reductase (ER)" evidence="2">
    <location>
        <begin position="7"/>
        <end position="334"/>
    </location>
</feature>
<dbReference type="Gene3D" id="3.40.50.720">
    <property type="entry name" value="NAD(P)-binding Rossmann-like Domain"/>
    <property type="match status" value="1"/>
</dbReference>
<dbReference type="InterPro" id="IPR013149">
    <property type="entry name" value="ADH-like_C"/>
</dbReference>
<evidence type="ECO:0000313" key="3">
    <source>
        <dbReference type="EMBL" id="GAA0675325.1"/>
    </source>
</evidence>
<dbReference type="RefSeq" id="WP_163956643.1">
    <property type="nucleotide sequence ID" value="NZ_BAAAES010000011.1"/>
</dbReference>
<dbReference type="SUPFAM" id="SSF50129">
    <property type="entry name" value="GroES-like"/>
    <property type="match status" value="1"/>
</dbReference>
<dbReference type="EMBL" id="BAAAES010000011">
    <property type="protein sequence ID" value="GAA0675325.1"/>
    <property type="molecule type" value="Genomic_DNA"/>
</dbReference>